<evidence type="ECO:0000313" key="2">
    <source>
        <dbReference type="EnsemblMetazoa" id="CJA14244.1"/>
    </source>
</evidence>
<feature type="domain" description="Fungal lipase-type" evidence="1">
    <location>
        <begin position="93"/>
        <end position="228"/>
    </location>
</feature>
<evidence type="ECO:0000259" key="1">
    <source>
        <dbReference type="Pfam" id="PF01764"/>
    </source>
</evidence>
<sequence>MCQPWRTVLHVINCPIKTLPSNYNDTFNRHEIAYYLLAANRVSNYSPVGAPMSCLMKIGSNIQVIEEKVVPTTMEERSIGFLIGANHDLRHIFIGFRSTDDAIQFLAQYFVFMMGWMTDFPLGGKMVALYVQMYKDVLNNGFDTSLERAVNLFPSYTLLVTGHSLGGAMATVFSLHVATKYPGKKTSLYSSSAPRSGDETFVKLLRERIFEEFRVVRDGDFVPDFPLRVSQVLPAAHHNSFEIFYPNHMETNNYKICDQPETETCLKGSWLKKPVAHIFLFDQNYFNFHGLGYCD</sequence>
<keyword evidence="3" id="KW-1185">Reference proteome</keyword>
<dbReference type="SUPFAM" id="SSF53474">
    <property type="entry name" value="alpha/beta-Hydrolases"/>
    <property type="match status" value="1"/>
</dbReference>
<dbReference type="InterPro" id="IPR002921">
    <property type="entry name" value="Fungal_lipase-type"/>
</dbReference>
<name>A0A8R1HY43_CAEJA</name>
<dbReference type="AlphaFoldDB" id="A0A8R1HY43"/>
<reference evidence="3" key="1">
    <citation type="submission" date="2010-08" db="EMBL/GenBank/DDBJ databases">
        <authorList>
            <consortium name="Caenorhabditis japonica Sequencing Consortium"/>
            <person name="Wilson R.K."/>
        </authorList>
    </citation>
    <scope>NUCLEOTIDE SEQUENCE [LARGE SCALE GENOMIC DNA]</scope>
    <source>
        <strain evidence="3">DF5081</strain>
    </source>
</reference>
<dbReference type="InterPro" id="IPR029058">
    <property type="entry name" value="AB_hydrolase_fold"/>
</dbReference>
<dbReference type="Proteomes" id="UP000005237">
    <property type="component" value="Unassembled WGS sequence"/>
</dbReference>
<proteinExistence type="predicted"/>
<dbReference type="PANTHER" id="PTHR45908">
    <property type="entry name" value="PROTEIN CBG11750-RELATED"/>
    <property type="match status" value="1"/>
</dbReference>
<organism evidence="2 3">
    <name type="scientific">Caenorhabditis japonica</name>
    <dbReference type="NCBI Taxonomy" id="281687"/>
    <lineage>
        <taxon>Eukaryota</taxon>
        <taxon>Metazoa</taxon>
        <taxon>Ecdysozoa</taxon>
        <taxon>Nematoda</taxon>
        <taxon>Chromadorea</taxon>
        <taxon>Rhabditida</taxon>
        <taxon>Rhabditina</taxon>
        <taxon>Rhabditomorpha</taxon>
        <taxon>Rhabditoidea</taxon>
        <taxon>Rhabditidae</taxon>
        <taxon>Peloderinae</taxon>
        <taxon>Caenorhabditis</taxon>
    </lineage>
</organism>
<reference evidence="2" key="2">
    <citation type="submission" date="2022-06" db="UniProtKB">
        <authorList>
            <consortium name="EnsemblMetazoa"/>
        </authorList>
    </citation>
    <scope>IDENTIFICATION</scope>
    <source>
        <strain evidence="2">DF5081</strain>
    </source>
</reference>
<dbReference type="CDD" id="cd00519">
    <property type="entry name" value="Lipase_3"/>
    <property type="match status" value="1"/>
</dbReference>
<protein>
    <submittedName>
        <fullName evidence="2">Lipase_3 domain-containing protein</fullName>
    </submittedName>
</protein>
<accession>A0A8R1HY43</accession>
<dbReference type="EnsemblMetazoa" id="CJA14244.1">
    <property type="protein sequence ID" value="CJA14244.1"/>
    <property type="gene ID" value="WBGene00133448"/>
</dbReference>
<dbReference type="Gene3D" id="3.40.50.1820">
    <property type="entry name" value="alpha/beta hydrolase"/>
    <property type="match status" value="1"/>
</dbReference>
<evidence type="ECO:0000313" key="3">
    <source>
        <dbReference type="Proteomes" id="UP000005237"/>
    </source>
</evidence>
<dbReference type="Pfam" id="PF01764">
    <property type="entry name" value="Lipase_3"/>
    <property type="match status" value="1"/>
</dbReference>
<dbReference type="PANTHER" id="PTHR45908:SF20">
    <property type="entry name" value="FUNGAL LIPASE-LIKE DOMAIN-CONTAINING PROTEIN"/>
    <property type="match status" value="1"/>
</dbReference>
<dbReference type="GO" id="GO:0006629">
    <property type="term" value="P:lipid metabolic process"/>
    <property type="evidence" value="ECO:0007669"/>
    <property type="project" value="InterPro"/>
</dbReference>